<dbReference type="EMBL" id="CP120682">
    <property type="protein sequence ID" value="WKN37934.1"/>
    <property type="molecule type" value="Genomic_DNA"/>
</dbReference>
<dbReference type="PANTHER" id="PTHR33359">
    <property type="entry name" value="MOLYBDOPTERIN SYNTHASE SULFUR CARRIER SUBUNIT"/>
    <property type="match status" value="1"/>
</dbReference>
<dbReference type="InterPro" id="IPR016155">
    <property type="entry name" value="Mopterin_synth/thiamin_S_b"/>
</dbReference>
<comment type="pathway">
    <text evidence="1">Cofactor biosynthesis; molybdopterin biosynthesis.</text>
</comment>
<dbReference type="InterPro" id="IPR044672">
    <property type="entry name" value="MOCS2A"/>
</dbReference>
<organism evidence="6">
    <name type="scientific">Roseihalotalea indica</name>
    <dbReference type="NCBI Taxonomy" id="2867963"/>
    <lineage>
        <taxon>Bacteria</taxon>
        <taxon>Pseudomonadati</taxon>
        <taxon>Bacteroidota</taxon>
        <taxon>Cytophagia</taxon>
        <taxon>Cytophagales</taxon>
        <taxon>Catalimonadaceae</taxon>
        <taxon>Roseihalotalea</taxon>
    </lineage>
</organism>
<dbReference type="GO" id="GO:1990133">
    <property type="term" value="C:molybdopterin adenylyltransferase complex"/>
    <property type="evidence" value="ECO:0007669"/>
    <property type="project" value="TreeGrafter"/>
</dbReference>
<dbReference type="CDD" id="cd00754">
    <property type="entry name" value="Ubl_MoaD"/>
    <property type="match status" value="1"/>
</dbReference>
<dbReference type="GO" id="GO:0000166">
    <property type="term" value="F:nucleotide binding"/>
    <property type="evidence" value="ECO:0007669"/>
    <property type="project" value="UniProtKB-KW"/>
</dbReference>
<accession>A0AA49GU15</accession>
<evidence type="ECO:0000256" key="1">
    <source>
        <dbReference type="ARBA" id="ARBA00005046"/>
    </source>
</evidence>
<evidence type="ECO:0000256" key="4">
    <source>
        <dbReference type="ARBA" id="ARBA00024200"/>
    </source>
</evidence>
<evidence type="ECO:0000256" key="2">
    <source>
        <dbReference type="ARBA" id="ARBA00022741"/>
    </source>
</evidence>
<protein>
    <recommendedName>
        <fullName evidence="5">Molybdopterin synthase sulfur carrier subunit</fullName>
    </recommendedName>
</protein>
<dbReference type="GO" id="GO:0006777">
    <property type="term" value="P:Mo-molybdopterin cofactor biosynthetic process"/>
    <property type="evidence" value="ECO:0007669"/>
    <property type="project" value="UniProtKB-KW"/>
</dbReference>
<reference evidence="6" key="2">
    <citation type="journal article" date="2024" name="Antonie Van Leeuwenhoek">
        <title>Roseihalotalea indica gen. nov., sp. nov., a halophilic Bacteroidetes from mesopelagic Southwest Indian Ocean with higher carbohydrate metabolic potential.</title>
        <authorList>
            <person name="Chen B."/>
            <person name="Zhang M."/>
            <person name="Lin D."/>
            <person name="Ye J."/>
            <person name="Tang K."/>
        </authorList>
    </citation>
    <scope>NUCLEOTIDE SEQUENCE</scope>
    <source>
        <strain evidence="6">TK19036</strain>
    </source>
</reference>
<evidence type="ECO:0000256" key="3">
    <source>
        <dbReference type="ARBA" id="ARBA00023150"/>
    </source>
</evidence>
<proteinExistence type="inferred from homology"/>
<dbReference type="Gene3D" id="3.10.20.30">
    <property type="match status" value="1"/>
</dbReference>
<dbReference type="NCBIfam" id="TIGR01687">
    <property type="entry name" value="moaD_arch"/>
    <property type="match status" value="1"/>
</dbReference>
<dbReference type="InterPro" id="IPR003749">
    <property type="entry name" value="ThiS/MoaD-like"/>
</dbReference>
<comment type="similarity">
    <text evidence="4">Belongs to the MoaD family.</text>
</comment>
<keyword evidence="3" id="KW-0501">Molybdenum cofactor biosynthesis</keyword>
<dbReference type="AlphaFoldDB" id="A0AA49GU15"/>
<evidence type="ECO:0000256" key="5">
    <source>
        <dbReference type="ARBA" id="ARBA00024247"/>
    </source>
</evidence>
<gene>
    <name evidence="6" type="primary">moaD</name>
    <name evidence="6" type="ORF">K4G66_04330</name>
</gene>
<sequence length="80" mass="8811">MKLNILLFGITKDIVGQSKLHCEVPEGSTVPDLVQQLKQQYPKLHDLDSVMVAVNNEYGQKNQTLHESDEIALIPPVSGG</sequence>
<dbReference type="NCBIfam" id="TIGR01682">
    <property type="entry name" value="moaD"/>
    <property type="match status" value="1"/>
</dbReference>
<dbReference type="PANTHER" id="PTHR33359:SF1">
    <property type="entry name" value="MOLYBDOPTERIN SYNTHASE SULFUR CARRIER SUBUNIT"/>
    <property type="match status" value="1"/>
</dbReference>
<dbReference type="Pfam" id="PF02597">
    <property type="entry name" value="ThiS"/>
    <property type="match status" value="1"/>
</dbReference>
<dbReference type="InterPro" id="IPR012675">
    <property type="entry name" value="Beta-grasp_dom_sf"/>
</dbReference>
<name>A0AA49GU15_9BACT</name>
<dbReference type="FunFam" id="3.10.20.30:FF:000010">
    <property type="entry name" value="Molybdopterin synthase sulfur carrier subunit"/>
    <property type="match status" value="1"/>
</dbReference>
<dbReference type="SUPFAM" id="SSF54285">
    <property type="entry name" value="MoaD/ThiS"/>
    <property type="match status" value="1"/>
</dbReference>
<reference evidence="6" key="1">
    <citation type="journal article" date="2023" name="Comput. Struct. Biotechnol. J.">
        <title>Discovery of a novel marine Bacteroidetes with a rich repertoire of carbohydrate-active enzymes.</title>
        <authorList>
            <person name="Chen B."/>
            <person name="Liu G."/>
            <person name="Chen Q."/>
            <person name="Wang H."/>
            <person name="Liu L."/>
            <person name="Tang K."/>
        </authorList>
    </citation>
    <scope>NUCLEOTIDE SEQUENCE</scope>
    <source>
        <strain evidence="6">TK19036</strain>
    </source>
</reference>
<evidence type="ECO:0000313" key="6">
    <source>
        <dbReference type="EMBL" id="WKN37934.1"/>
    </source>
</evidence>
<dbReference type="InterPro" id="IPR010038">
    <property type="entry name" value="MoaD_arc-typ"/>
</dbReference>
<keyword evidence="2" id="KW-0547">Nucleotide-binding</keyword>